<organism evidence="18 19">
    <name type="scientific">Malassezia arunalokei</name>
    <dbReference type="NCBI Taxonomy" id="1514897"/>
    <lineage>
        <taxon>Eukaryota</taxon>
        <taxon>Fungi</taxon>
        <taxon>Dikarya</taxon>
        <taxon>Basidiomycota</taxon>
        <taxon>Ustilaginomycotina</taxon>
        <taxon>Malasseziomycetes</taxon>
        <taxon>Malasseziales</taxon>
        <taxon>Malasseziaceae</taxon>
        <taxon>Malassezia</taxon>
    </lineage>
</organism>
<evidence type="ECO:0000313" key="18">
    <source>
        <dbReference type="EMBL" id="WFD16693.1"/>
    </source>
</evidence>
<keyword evidence="19" id="KW-1185">Reference proteome</keyword>
<dbReference type="GO" id="GO:0030286">
    <property type="term" value="C:dynein complex"/>
    <property type="evidence" value="ECO:0007669"/>
    <property type="project" value="UniProtKB-KW"/>
</dbReference>
<dbReference type="Pfam" id="PF03028">
    <property type="entry name" value="Dynein_heavy"/>
    <property type="match status" value="1"/>
</dbReference>
<dbReference type="InterPro" id="IPR027417">
    <property type="entry name" value="P-loop_NTPase"/>
</dbReference>
<dbReference type="InterPro" id="IPR043160">
    <property type="entry name" value="Dynein_C_barrel"/>
</dbReference>
<dbReference type="InterPro" id="IPR024743">
    <property type="entry name" value="Dynein_HC_stalk"/>
</dbReference>
<keyword evidence="6" id="KW-0547">Nucleotide-binding</keyword>
<feature type="domain" description="Dynein heavy chain ATP-binding dynein motor region" evidence="15">
    <location>
        <begin position="458"/>
        <end position="677"/>
    </location>
</feature>
<dbReference type="Pfam" id="PF12781">
    <property type="entry name" value="AAA_9"/>
    <property type="match status" value="1"/>
</dbReference>
<dbReference type="Gene3D" id="3.10.490.20">
    <property type="match status" value="1"/>
</dbReference>
<dbReference type="Gene3D" id="6.10.140.1060">
    <property type="match status" value="1"/>
</dbReference>
<evidence type="ECO:0000256" key="6">
    <source>
        <dbReference type="ARBA" id="ARBA00022741"/>
    </source>
</evidence>
<sequence>MGAPLRVLADTTGDWSEEACRTVAYELTSSLDLGEHRNALVDTMVWMHMVAADLGERVRAWTGRQYHPSPQHLLSLLHSFSAIVREQHEQHEDQQRFRLMGLDKLRATVEQIEEMQSLLSTKRKRLEDANSEANDRLHCMVEQQQAAESKREASLALQTELQRQEAAMAQQRASVLQELSEAEPALLDAQAAVSNIKKQHLSEVRSMTNPPSPVKLAMESVCILLGHRVEGWKSVQSLIRRDDFISTVVNLDTAHIPQALRERLQREYLDRPEYNIDSIYRASSACGPLARWVLAQIHYAHILESVGPLRAQVQILEEQASLTRQEAVKADATVAELEESIDSFKREYASLISETQALTNEMHTVEARVARSVRLLDGLSSERERWEHGREAFDAQVKTLSGDALLCAAMITYAGFFDQACREALWHAWVARLGSCNVPVRAALSFADTLSTADERAAWQNLGLRSDSLSIENAVMLQRCTRVPLLIDPSGRAVSFAQGLFAHAQPAITSFLDGGFAQVLERALRFGMPLIITDAEYFDPILMPVLNAEKRRTGGRLLVRVGTSDVDWAPSFRLVLTTRYAGLVLAPHVFARVQVINFTITRKSLEAQSLARILHHERADIEQQRVDLERMQSEFQRRLLRLEQSLLTALNEAQGHILDDDHVVSTLETLKAEADDVTRKVQATSDIMTTVQQATQAYVPLASACSALYFLLEHMQDLHPFYSFDMRLFERLLQDVLSHPTATDSANDRCDALYDELFISTFFRATPTLLHADALVLAVALAQVYCLAGRRAGELDGADFHALLYGTDTPTLRLLEHEKLAHPEAWHAWTMQVAPELADVPLTPLSSDTENLVRQALIVRTLRPDRLAPALTRLVHHIFGTPLLDAAPPNIHDIVEQVSSDSPLAMCGVAGYDASGIVEACAASKQMTCAEVALGSPEAIGMADRAIISAARSGSWVLIKNAHLAPVWLAQLPSRLASQKPHERCRIFLTCELSPSVPPSFIRAARIVMHEPPAGCKAILLDALHALDSRPASNTDKAPPERERVYFLVAMLHAIVLERARHAPLGWSHAYEFYDTDLEAAYAIVDTCMASAAQSRRNLAPEVIPWPALRALLAQNVYGSRMDSDADRHMLDALLAHLFIPAAFERDFVIAPNAVQPLIAPEGLHREQLCAWASSLPEPQPVHWVLLAPEAERATAVQNATRTLRHLQILRQLAGREQDIVVDHTRSETAPAPPATSELAALVESHLSKVPRYTQTDTLSATDPLGRFWARERHMALSISDTVYRDLERLAAVLVHRAPRSSDDSNMLSCIEKDRVPTVWCTSSVPYGASLGGWLNDLSARTHHAMQETHERVELGRLWAASAFLTATRQMTARHRHQSLEQLELQWHLGSKSAPDQITWEIGPIWIDGGVWSESQLHLNNGSSTCVPTSTLEWTVPAATIAKQMLHVPVFLDTQRQHLLCHAAIPIDSAAALDLAVLRAVAIRLV</sequence>
<dbReference type="InterPro" id="IPR004273">
    <property type="entry name" value="Dynein_heavy_D6_P-loop"/>
</dbReference>
<dbReference type="Gene3D" id="1.20.1270.280">
    <property type="match status" value="1"/>
</dbReference>
<evidence type="ECO:0000313" key="19">
    <source>
        <dbReference type="Proteomes" id="UP001217582"/>
    </source>
</evidence>
<feature type="domain" description="Dynein heavy chain region D6 P-loop" evidence="13">
    <location>
        <begin position="900"/>
        <end position="1005"/>
    </location>
</feature>
<dbReference type="Pfam" id="PF18199">
    <property type="entry name" value="Dynein_C"/>
    <property type="match status" value="1"/>
</dbReference>
<comment type="similarity">
    <text evidence="2">Belongs to the dynein heavy chain family.</text>
</comment>
<evidence type="ECO:0000259" key="15">
    <source>
        <dbReference type="Pfam" id="PF12781"/>
    </source>
</evidence>
<name>A0AAJ5Z212_9BASI</name>
<dbReference type="PANTHER" id="PTHR45703:SF36">
    <property type="entry name" value="DYNEIN HEAVY CHAIN, CYTOPLASMIC"/>
    <property type="match status" value="1"/>
</dbReference>
<dbReference type="InterPro" id="IPR035706">
    <property type="entry name" value="AAA_9"/>
</dbReference>
<feature type="domain" description="Dynein heavy chain C-terminal" evidence="17">
    <location>
        <begin position="1228"/>
        <end position="1482"/>
    </location>
</feature>
<keyword evidence="8" id="KW-0243">Dynein</keyword>
<dbReference type="InterPro" id="IPR041228">
    <property type="entry name" value="Dynein_C"/>
</dbReference>
<evidence type="ECO:0000259" key="16">
    <source>
        <dbReference type="Pfam" id="PF18198"/>
    </source>
</evidence>
<accession>A0AAJ5Z212</accession>
<keyword evidence="10" id="KW-0505">Motor protein</keyword>
<protein>
    <recommendedName>
        <fullName evidence="3">Dynein heavy chain, cytoplasmic</fullName>
    </recommendedName>
</protein>
<feature type="domain" description="Dynein heavy chain coiled coil stalk" evidence="14">
    <location>
        <begin position="101"/>
        <end position="426"/>
    </location>
</feature>
<evidence type="ECO:0000256" key="5">
    <source>
        <dbReference type="ARBA" id="ARBA00022701"/>
    </source>
</evidence>
<comment type="subcellular location">
    <subcellularLocation>
        <location evidence="1">Cytoplasm</location>
        <location evidence="1">Cytoskeleton</location>
    </subcellularLocation>
</comment>
<dbReference type="FunFam" id="1.10.8.720:FF:000003">
    <property type="entry name" value="Cytoplasmic dynein heavy chain 2"/>
    <property type="match status" value="1"/>
</dbReference>
<dbReference type="GO" id="GO:0045505">
    <property type="term" value="F:dynein intermediate chain binding"/>
    <property type="evidence" value="ECO:0007669"/>
    <property type="project" value="InterPro"/>
</dbReference>
<keyword evidence="11" id="KW-0206">Cytoskeleton</keyword>
<keyword evidence="4" id="KW-0963">Cytoplasm</keyword>
<dbReference type="GO" id="GO:0008569">
    <property type="term" value="F:minus-end-directed microtubule motor activity"/>
    <property type="evidence" value="ECO:0007669"/>
    <property type="project" value="InterPro"/>
</dbReference>
<dbReference type="InterPro" id="IPR041658">
    <property type="entry name" value="AAA_lid_11"/>
</dbReference>
<evidence type="ECO:0000256" key="4">
    <source>
        <dbReference type="ARBA" id="ARBA00022490"/>
    </source>
</evidence>
<dbReference type="Gene3D" id="3.40.50.300">
    <property type="entry name" value="P-loop containing nucleotide triphosphate hydrolases"/>
    <property type="match status" value="2"/>
</dbReference>
<gene>
    <name evidence="18" type="ORF">MARU1_002737</name>
</gene>
<dbReference type="Proteomes" id="UP001217582">
    <property type="component" value="Chromosome 5"/>
</dbReference>
<dbReference type="Gene3D" id="1.10.8.720">
    <property type="entry name" value="Region D6 of dynein motor"/>
    <property type="match status" value="1"/>
</dbReference>
<dbReference type="FunFam" id="1.20.920.20:FF:000002">
    <property type="entry name" value="Cytoplasmic dynein 1 heavy chain"/>
    <property type="match status" value="1"/>
</dbReference>
<feature type="coiled-coil region" evidence="12">
    <location>
        <begin position="327"/>
        <end position="361"/>
    </location>
</feature>
<dbReference type="GO" id="GO:0007097">
    <property type="term" value="P:nuclear migration"/>
    <property type="evidence" value="ECO:0007669"/>
    <property type="project" value="UniProtKB-ARBA"/>
</dbReference>
<dbReference type="Gene3D" id="1.20.920.20">
    <property type="match status" value="1"/>
</dbReference>
<evidence type="ECO:0000256" key="9">
    <source>
        <dbReference type="ARBA" id="ARBA00023054"/>
    </source>
</evidence>
<dbReference type="InterPro" id="IPR026983">
    <property type="entry name" value="DHC"/>
</dbReference>
<dbReference type="PANTHER" id="PTHR45703">
    <property type="entry name" value="DYNEIN HEAVY CHAIN"/>
    <property type="match status" value="1"/>
</dbReference>
<evidence type="ECO:0000256" key="12">
    <source>
        <dbReference type="SAM" id="Coils"/>
    </source>
</evidence>
<evidence type="ECO:0000259" key="13">
    <source>
        <dbReference type="Pfam" id="PF03028"/>
    </source>
</evidence>
<dbReference type="Pfam" id="PF12777">
    <property type="entry name" value="MT"/>
    <property type="match status" value="1"/>
</dbReference>
<reference evidence="18 19" key="1">
    <citation type="submission" date="2023-03" db="EMBL/GenBank/DDBJ databases">
        <title>Mating type loci evolution in Malassezia.</title>
        <authorList>
            <person name="Coelho M.A."/>
        </authorList>
    </citation>
    <scope>NUCLEOTIDE SEQUENCE [LARGE SCALE GENOMIC DNA]</scope>
    <source>
        <strain evidence="18 19">CBS 13387</strain>
    </source>
</reference>
<dbReference type="GO" id="GO:0051959">
    <property type="term" value="F:dynein light intermediate chain binding"/>
    <property type="evidence" value="ECO:0007669"/>
    <property type="project" value="InterPro"/>
</dbReference>
<evidence type="ECO:0000256" key="1">
    <source>
        <dbReference type="ARBA" id="ARBA00004245"/>
    </source>
</evidence>
<evidence type="ECO:0000256" key="11">
    <source>
        <dbReference type="ARBA" id="ARBA00023212"/>
    </source>
</evidence>
<feature type="domain" description="Dynein heavy chain AAA lid" evidence="16">
    <location>
        <begin position="1043"/>
        <end position="1189"/>
    </location>
</feature>
<dbReference type="GO" id="GO:0005874">
    <property type="term" value="C:microtubule"/>
    <property type="evidence" value="ECO:0007669"/>
    <property type="project" value="UniProtKB-KW"/>
</dbReference>
<keyword evidence="7" id="KW-0067">ATP-binding</keyword>
<dbReference type="Gene3D" id="1.10.8.1220">
    <property type="match status" value="1"/>
</dbReference>
<dbReference type="Pfam" id="PF18198">
    <property type="entry name" value="AAA_lid_11"/>
    <property type="match status" value="1"/>
</dbReference>
<dbReference type="GO" id="GO:0072384">
    <property type="term" value="P:organelle transport along microtubule"/>
    <property type="evidence" value="ECO:0007669"/>
    <property type="project" value="UniProtKB-ARBA"/>
</dbReference>
<keyword evidence="9 12" id="KW-0175">Coiled coil</keyword>
<proteinExistence type="inferred from homology"/>
<dbReference type="EMBL" id="CP119920">
    <property type="protein sequence ID" value="WFD16693.1"/>
    <property type="molecule type" value="Genomic_DNA"/>
</dbReference>
<evidence type="ECO:0000256" key="10">
    <source>
        <dbReference type="ARBA" id="ARBA00023175"/>
    </source>
</evidence>
<evidence type="ECO:0000259" key="17">
    <source>
        <dbReference type="Pfam" id="PF18199"/>
    </source>
</evidence>
<evidence type="ECO:0000256" key="2">
    <source>
        <dbReference type="ARBA" id="ARBA00008887"/>
    </source>
</evidence>
<dbReference type="GO" id="GO:0005524">
    <property type="term" value="F:ATP binding"/>
    <property type="evidence" value="ECO:0007669"/>
    <property type="project" value="UniProtKB-KW"/>
</dbReference>
<evidence type="ECO:0000259" key="14">
    <source>
        <dbReference type="Pfam" id="PF12777"/>
    </source>
</evidence>
<keyword evidence="5" id="KW-0493">Microtubule</keyword>
<feature type="coiled-coil region" evidence="12">
    <location>
        <begin position="109"/>
        <end position="143"/>
    </location>
</feature>
<evidence type="ECO:0000256" key="8">
    <source>
        <dbReference type="ARBA" id="ARBA00023017"/>
    </source>
</evidence>
<evidence type="ECO:0000256" key="3">
    <source>
        <dbReference type="ARBA" id="ARBA00022197"/>
    </source>
</evidence>
<dbReference type="FunFam" id="3.40.50.300:FF:000373">
    <property type="entry name" value="Cytoplasmic dynein heavy chain 2"/>
    <property type="match status" value="1"/>
</dbReference>
<dbReference type="InterPro" id="IPR042219">
    <property type="entry name" value="AAA_lid_11_sf"/>
</dbReference>
<evidence type="ECO:0000256" key="7">
    <source>
        <dbReference type="ARBA" id="ARBA00022840"/>
    </source>
</evidence>